<dbReference type="AlphaFoldDB" id="A0AAW1MT20"/>
<dbReference type="PANTHER" id="PTHR31150">
    <property type="entry name" value="EXPRESSED PROTEIN"/>
    <property type="match status" value="1"/>
</dbReference>
<dbReference type="PANTHER" id="PTHR31150:SF32">
    <property type="entry name" value="RING_U-BOX SUPERFAMILY PROTEIN"/>
    <property type="match status" value="1"/>
</dbReference>
<keyword evidence="1" id="KW-0479">Metal-binding</keyword>
<keyword evidence="5" id="KW-1185">Reference proteome</keyword>
<dbReference type="EMBL" id="JBDFQZ010000002">
    <property type="protein sequence ID" value="KAK9750752.1"/>
    <property type="molecule type" value="Genomic_DNA"/>
</dbReference>
<dbReference type="SMART" id="SM00184">
    <property type="entry name" value="RING"/>
    <property type="match status" value="1"/>
</dbReference>
<evidence type="ECO:0000259" key="3">
    <source>
        <dbReference type="PROSITE" id="PS50089"/>
    </source>
</evidence>
<dbReference type="Proteomes" id="UP001443914">
    <property type="component" value="Unassembled WGS sequence"/>
</dbReference>
<reference evidence="4 5" key="1">
    <citation type="submission" date="2024-03" db="EMBL/GenBank/DDBJ databases">
        <title>WGS assembly of Saponaria officinalis var. Norfolk2.</title>
        <authorList>
            <person name="Jenkins J."/>
            <person name="Shu S."/>
            <person name="Grimwood J."/>
            <person name="Barry K."/>
            <person name="Goodstein D."/>
            <person name="Schmutz J."/>
            <person name="Leebens-Mack J."/>
            <person name="Osbourn A."/>
        </authorList>
    </citation>
    <scope>NUCLEOTIDE SEQUENCE [LARGE SCALE GENOMIC DNA]</scope>
    <source>
        <strain evidence="5">cv. Norfolk2</strain>
        <strain evidence="4">JIC</strain>
        <tissue evidence="4">Leaf</tissue>
    </source>
</reference>
<dbReference type="Gene3D" id="3.30.40.10">
    <property type="entry name" value="Zinc/RING finger domain, C3HC4 (zinc finger)"/>
    <property type="match status" value="1"/>
</dbReference>
<dbReference type="InterPro" id="IPR001841">
    <property type="entry name" value="Znf_RING"/>
</dbReference>
<sequence>MRGGYPRNHQSVTEGGVLYCSSPSDTSLIQPWTPPPTQRVIIDDFQTSAKRGAISGPLCFTPTMEGTSIVRDDPGSTSSRSDCSDFEHSKRHLSTPRNFPSRRSFMSKPIYPSAGLSGGSSIDLADISDLLLESNHLLSRPSNFSEGYKCGICDKLLSQRSPWSLRSGDLPITGVLVCRHVFHTDCLEKMTPKSHRNDPPCPICTKVGEENSTEKCVIPKMRNSFPRLRGCVQVGDCVEGALRAPNRSTSKIMKSFSLKGKTDKDFPEKLKKSGSYRRFVDQVAADGCSTTSVGSSSKTC</sequence>
<feature type="domain" description="RING-type" evidence="3">
    <location>
        <begin position="150"/>
        <end position="205"/>
    </location>
</feature>
<dbReference type="GO" id="GO:0008270">
    <property type="term" value="F:zinc ion binding"/>
    <property type="evidence" value="ECO:0007669"/>
    <property type="project" value="UniProtKB-KW"/>
</dbReference>
<evidence type="ECO:0000256" key="1">
    <source>
        <dbReference type="PROSITE-ProRule" id="PRU00175"/>
    </source>
</evidence>
<comment type="caution">
    <text evidence="4">The sequence shown here is derived from an EMBL/GenBank/DDBJ whole genome shotgun (WGS) entry which is preliminary data.</text>
</comment>
<protein>
    <recommendedName>
        <fullName evidence="3">RING-type domain-containing protein</fullName>
    </recommendedName>
</protein>
<dbReference type="PROSITE" id="PS50089">
    <property type="entry name" value="ZF_RING_2"/>
    <property type="match status" value="1"/>
</dbReference>
<evidence type="ECO:0000313" key="5">
    <source>
        <dbReference type="Proteomes" id="UP001443914"/>
    </source>
</evidence>
<evidence type="ECO:0000256" key="2">
    <source>
        <dbReference type="SAM" id="MobiDB-lite"/>
    </source>
</evidence>
<organism evidence="4 5">
    <name type="scientific">Saponaria officinalis</name>
    <name type="common">Common soapwort</name>
    <name type="synonym">Lychnis saponaria</name>
    <dbReference type="NCBI Taxonomy" id="3572"/>
    <lineage>
        <taxon>Eukaryota</taxon>
        <taxon>Viridiplantae</taxon>
        <taxon>Streptophyta</taxon>
        <taxon>Embryophyta</taxon>
        <taxon>Tracheophyta</taxon>
        <taxon>Spermatophyta</taxon>
        <taxon>Magnoliopsida</taxon>
        <taxon>eudicotyledons</taxon>
        <taxon>Gunneridae</taxon>
        <taxon>Pentapetalae</taxon>
        <taxon>Caryophyllales</taxon>
        <taxon>Caryophyllaceae</taxon>
        <taxon>Caryophylleae</taxon>
        <taxon>Saponaria</taxon>
    </lineage>
</organism>
<evidence type="ECO:0000313" key="4">
    <source>
        <dbReference type="EMBL" id="KAK9750751.1"/>
    </source>
</evidence>
<accession>A0AAW1MT20</accession>
<dbReference type="InterPro" id="IPR013083">
    <property type="entry name" value="Znf_RING/FYVE/PHD"/>
</dbReference>
<dbReference type="EMBL" id="JBDFQZ010000002">
    <property type="protein sequence ID" value="KAK9750751.1"/>
    <property type="molecule type" value="Genomic_DNA"/>
</dbReference>
<gene>
    <name evidence="4" type="ORF">RND81_02G219000</name>
</gene>
<keyword evidence="1" id="KW-0863">Zinc-finger</keyword>
<dbReference type="SUPFAM" id="SSF57850">
    <property type="entry name" value="RING/U-box"/>
    <property type="match status" value="1"/>
</dbReference>
<name>A0AAW1MT20_SAPOF</name>
<feature type="region of interest" description="Disordered" evidence="2">
    <location>
        <begin position="67"/>
        <end position="99"/>
    </location>
</feature>
<proteinExistence type="predicted"/>
<keyword evidence="1" id="KW-0862">Zinc</keyword>